<dbReference type="InterPro" id="IPR008966">
    <property type="entry name" value="Adhesion_dom_sf"/>
</dbReference>
<dbReference type="EMBL" id="LXER01000020">
    <property type="protein sequence ID" value="OAT31263.1"/>
    <property type="molecule type" value="Genomic_DNA"/>
</dbReference>
<organism evidence="3 4">
    <name type="scientific">Buttiauxella brennerae ATCC 51605</name>
    <dbReference type="NCBI Taxonomy" id="1354251"/>
    <lineage>
        <taxon>Bacteria</taxon>
        <taxon>Pseudomonadati</taxon>
        <taxon>Pseudomonadota</taxon>
        <taxon>Gammaproteobacteria</taxon>
        <taxon>Enterobacterales</taxon>
        <taxon>Enterobacteriaceae</taxon>
        <taxon>Buttiauxella</taxon>
    </lineage>
</organism>
<feature type="signal peptide" evidence="1">
    <location>
        <begin position="1"/>
        <end position="22"/>
    </location>
</feature>
<evidence type="ECO:0000259" key="2">
    <source>
        <dbReference type="Pfam" id="PF00419"/>
    </source>
</evidence>
<evidence type="ECO:0000256" key="1">
    <source>
        <dbReference type="SAM" id="SignalP"/>
    </source>
</evidence>
<proteinExistence type="predicted"/>
<dbReference type="Gene3D" id="2.60.40.1090">
    <property type="entry name" value="Fimbrial-type adhesion domain"/>
    <property type="match status" value="1"/>
</dbReference>
<dbReference type="OrthoDB" id="6522787at2"/>
<evidence type="ECO:0000313" key="4">
    <source>
        <dbReference type="Proteomes" id="UP000078410"/>
    </source>
</evidence>
<dbReference type="InterPro" id="IPR000259">
    <property type="entry name" value="Adhesion_dom_fimbrial"/>
</dbReference>
<feature type="domain" description="Fimbrial-type adhesion" evidence="2">
    <location>
        <begin position="33"/>
        <end position="177"/>
    </location>
</feature>
<protein>
    <submittedName>
        <fullName evidence="3">PapA family protein</fullName>
    </submittedName>
</protein>
<dbReference type="InterPro" id="IPR036937">
    <property type="entry name" value="Adhesion_dom_fimbrial_sf"/>
</dbReference>
<reference evidence="3 4" key="1">
    <citation type="submission" date="2016-04" db="EMBL/GenBank/DDBJ databases">
        <title>ATOL: Assembling a taxonomically balanced genome-scale reconstruction of the evolutionary history of the Enterobacteriaceae.</title>
        <authorList>
            <person name="Plunkett G.III."/>
            <person name="Neeno-Eckwall E.C."/>
            <person name="Glasner J.D."/>
            <person name="Perna N.T."/>
        </authorList>
    </citation>
    <scope>NUCLEOTIDE SEQUENCE [LARGE SCALE GENOMIC DNA]</scope>
    <source>
        <strain evidence="3 4">ATCC 51605</strain>
    </source>
</reference>
<dbReference type="PANTHER" id="PTHR33420:SF26">
    <property type="entry name" value="FIMBRIAL SUBUNIT"/>
    <property type="match status" value="1"/>
</dbReference>
<dbReference type="GO" id="GO:0009289">
    <property type="term" value="C:pilus"/>
    <property type="evidence" value="ECO:0007669"/>
    <property type="project" value="InterPro"/>
</dbReference>
<evidence type="ECO:0000313" key="3">
    <source>
        <dbReference type="EMBL" id="OAT31263.1"/>
    </source>
</evidence>
<dbReference type="Proteomes" id="UP000078410">
    <property type="component" value="Unassembled WGS sequence"/>
</dbReference>
<dbReference type="InterPro" id="IPR050263">
    <property type="entry name" value="Bact_Fimbrial_Adh_Pro"/>
</dbReference>
<dbReference type="GO" id="GO:0043709">
    <property type="term" value="P:cell adhesion involved in single-species biofilm formation"/>
    <property type="evidence" value="ECO:0007669"/>
    <property type="project" value="TreeGrafter"/>
</dbReference>
<dbReference type="SUPFAM" id="SSF49401">
    <property type="entry name" value="Bacterial adhesins"/>
    <property type="match status" value="1"/>
</dbReference>
<feature type="chain" id="PRO_5008594211" evidence="1">
    <location>
        <begin position="23"/>
        <end position="178"/>
    </location>
</feature>
<dbReference type="RefSeq" id="WP_064560011.1">
    <property type="nucleotide sequence ID" value="NZ_LXER01000020.1"/>
</dbReference>
<keyword evidence="1" id="KW-0732">Signal</keyword>
<dbReference type="PANTHER" id="PTHR33420">
    <property type="entry name" value="FIMBRIAL SUBUNIT ELFA-RELATED"/>
    <property type="match status" value="1"/>
</dbReference>
<accession>A0A1B7INJ3</accession>
<keyword evidence="4" id="KW-1185">Reference proteome</keyword>
<sequence>MKMSKIVLALSLGMTLVTAAHAEVKDQGHGTVHFVGSIIDAPCSIDPDSVDQTIKMGAISNAALKDGGRSEPVDFKILLTQCDVSTLTDGVTVTFSGSPSTGNAELLGITGSASGASIALIDGAGSPIKLGEASVARPLVDGSNEMDFAAFLQGDAGASAAIVPGSFTSVANFTLSYN</sequence>
<dbReference type="PATRIC" id="fig|1354251.4.peg.2675"/>
<name>A0A1B7INJ3_9ENTR</name>
<dbReference type="AlphaFoldDB" id="A0A1B7INJ3"/>
<gene>
    <name evidence="3" type="ORF">M975_2594</name>
</gene>
<comment type="caution">
    <text evidence="3">The sequence shown here is derived from an EMBL/GenBank/DDBJ whole genome shotgun (WGS) entry which is preliminary data.</text>
</comment>
<dbReference type="Pfam" id="PF00419">
    <property type="entry name" value="Fimbrial"/>
    <property type="match status" value="1"/>
</dbReference>